<dbReference type="Proteomes" id="UP000007875">
    <property type="component" value="Unassembled WGS sequence"/>
</dbReference>
<name>H2Y8Q4_CIOSA</name>
<dbReference type="InParanoid" id="H2Y8Q4"/>
<organism evidence="1 2">
    <name type="scientific">Ciona savignyi</name>
    <name type="common">Pacific transparent sea squirt</name>
    <dbReference type="NCBI Taxonomy" id="51511"/>
    <lineage>
        <taxon>Eukaryota</taxon>
        <taxon>Metazoa</taxon>
        <taxon>Chordata</taxon>
        <taxon>Tunicata</taxon>
        <taxon>Ascidiacea</taxon>
        <taxon>Phlebobranchia</taxon>
        <taxon>Cionidae</taxon>
        <taxon>Ciona</taxon>
    </lineage>
</organism>
<reference evidence="1" key="2">
    <citation type="submission" date="2025-08" db="UniProtKB">
        <authorList>
            <consortium name="Ensembl"/>
        </authorList>
    </citation>
    <scope>IDENTIFICATION</scope>
</reference>
<evidence type="ECO:0000313" key="2">
    <source>
        <dbReference type="Proteomes" id="UP000007875"/>
    </source>
</evidence>
<accession>H2Y8Q4</accession>
<proteinExistence type="predicted"/>
<keyword evidence="2" id="KW-1185">Reference proteome</keyword>
<reference evidence="2" key="1">
    <citation type="submission" date="2003-08" db="EMBL/GenBank/DDBJ databases">
        <authorList>
            <person name="Birren B."/>
            <person name="Nusbaum C."/>
            <person name="Abebe A."/>
            <person name="Abouelleil A."/>
            <person name="Adekoya E."/>
            <person name="Ait-zahra M."/>
            <person name="Allen N."/>
            <person name="Allen T."/>
            <person name="An P."/>
            <person name="Anderson M."/>
            <person name="Anderson S."/>
            <person name="Arachchi H."/>
            <person name="Armbruster J."/>
            <person name="Bachantsang P."/>
            <person name="Baldwin J."/>
            <person name="Barry A."/>
            <person name="Bayul T."/>
            <person name="Blitshsteyn B."/>
            <person name="Bloom T."/>
            <person name="Blye J."/>
            <person name="Boguslavskiy L."/>
            <person name="Borowsky M."/>
            <person name="Boukhgalter B."/>
            <person name="Brunache A."/>
            <person name="Butler J."/>
            <person name="Calixte N."/>
            <person name="Calvo S."/>
            <person name="Camarata J."/>
            <person name="Campo K."/>
            <person name="Chang J."/>
            <person name="Cheshatsang Y."/>
            <person name="Citroen M."/>
            <person name="Collymore A."/>
            <person name="Considine T."/>
            <person name="Cook A."/>
            <person name="Cooke P."/>
            <person name="Corum B."/>
            <person name="Cuomo C."/>
            <person name="David R."/>
            <person name="Dawoe T."/>
            <person name="Degray S."/>
            <person name="Dodge S."/>
            <person name="Dooley K."/>
            <person name="Dorje P."/>
            <person name="Dorjee K."/>
            <person name="Dorris L."/>
            <person name="Duffey N."/>
            <person name="Dupes A."/>
            <person name="Elkins T."/>
            <person name="Engels R."/>
            <person name="Erickson J."/>
            <person name="Farina A."/>
            <person name="Faro S."/>
            <person name="Ferreira P."/>
            <person name="Fischer H."/>
            <person name="Fitzgerald M."/>
            <person name="Foley K."/>
            <person name="Gage D."/>
            <person name="Galagan J."/>
            <person name="Gearin G."/>
            <person name="Gnerre S."/>
            <person name="Gnirke A."/>
            <person name="Goyette A."/>
            <person name="Graham J."/>
            <person name="Grandbois E."/>
            <person name="Gyaltsen K."/>
            <person name="Hafez N."/>
            <person name="Hagopian D."/>
            <person name="Hagos B."/>
            <person name="Hall J."/>
            <person name="Hatcher B."/>
            <person name="Heller A."/>
            <person name="Higgins H."/>
            <person name="Honan T."/>
            <person name="Horn A."/>
            <person name="Houde N."/>
            <person name="Hughes L."/>
            <person name="Hulme W."/>
            <person name="Husby E."/>
            <person name="Iliev I."/>
            <person name="Jaffe D."/>
            <person name="Jones C."/>
            <person name="Kamal M."/>
            <person name="Kamat A."/>
            <person name="Kamvysselis M."/>
            <person name="Karlsson E."/>
            <person name="Kells C."/>
            <person name="Kieu A."/>
            <person name="Kisner P."/>
            <person name="Kodira C."/>
            <person name="Kulbokas E."/>
            <person name="Labutti K."/>
            <person name="Lama D."/>
            <person name="Landers T."/>
            <person name="Leger J."/>
            <person name="Levine S."/>
            <person name="Lewis D."/>
            <person name="Lewis T."/>
            <person name="Lindblad-toh K."/>
            <person name="Liu X."/>
            <person name="Lokyitsang T."/>
            <person name="Lokyitsang Y."/>
            <person name="Lucien O."/>
            <person name="Lui A."/>
            <person name="Ma L.J."/>
            <person name="Mabbitt R."/>
            <person name="Macdonald J."/>
            <person name="Maclean C."/>
            <person name="Major J."/>
            <person name="Manning J."/>
            <person name="Marabella R."/>
            <person name="Maru K."/>
            <person name="Matthews C."/>
            <person name="Mauceli E."/>
            <person name="Mccarthy M."/>
            <person name="Mcdonough S."/>
            <person name="Mcghee T."/>
            <person name="Meldrim J."/>
            <person name="Meneus L."/>
            <person name="Mesirov J."/>
            <person name="Mihalev A."/>
            <person name="Mihova T."/>
            <person name="Mikkelsen T."/>
            <person name="Mlenga V."/>
            <person name="Moru K."/>
            <person name="Mozes J."/>
            <person name="Mulrain L."/>
            <person name="Munson G."/>
            <person name="Naylor J."/>
            <person name="Newes C."/>
            <person name="Nguyen C."/>
            <person name="Nguyen N."/>
            <person name="Nguyen T."/>
            <person name="Nicol R."/>
            <person name="Nielsen C."/>
            <person name="Nizzari M."/>
            <person name="Norbu C."/>
            <person name="Norbu N."/>
            <person name="O'donnell P."/>
            <person name="Okoawo O."/>
            <person name="O'leary S."/>
            <person name="Omotosho B."/>
            <person name="O'neill K."/>
            <person name="Osman S."/>
            <person name="Parker S."/>
            <person name="Perrin D."/>
            <person name="Phunkhang P."/>
            <person name="Piqani B."/>
            <person name="Purcell S."/>
            <person name="Rachupka T."/>
            <person name="Ramasamy U."/>
            <person name="Rameau R."/>
            <person name="Ray V."/>
            <person name="Raymond C."/>
            <person name="Retta R."/>
            <person name="Richardson S."/>
            <person name="Rise C."/>
            <person name="Rodriguez J."/>
            <person name="Rogers J."/>
            <person name="Rogov P."/>
            <person name="Rutman M."/>
            <person name="Schupbach R."/>
            <person name="Seaman C."/>
            <person name="Settipalli S."/>
            <person name="Sharpe T."/>
            <person name="Sheridan J."/>
            <person name="Sherpa N."/>
            <person name="Shi J."/>
            <person name="Smirnov S."/>
            <person name="Smith C."/>
            <person name="Sougnez C."/>
            <person name="Spencer B."/>
            <person name="Stalker J."/>
            <person name="Stange-thomann N."/>
            <person name="Stavropoulos S."/>
            <person name="Stetson K."/>
            <person name="Stone C."/>
            <person name="Stone S."/>
            <person name="Stubbs M."/>
            <person name="Talamas J."/>
            <person name="Tchuinga P."/>
            <person name="Tenzing P."/>
            <person name="Tesfaye S."/>
            <person name="Theodore J."/>
            <person name="Thoulutsang Y."/>
            <person name="Topham K."/>
            <person name="Towey S."/>
            <person name="Tsamla T."/>
            <person name="Tsomo N."/>
            <person name="Vallee D."/>
            <person name="Vassiliev H."/>
            <person name="Venkataraman V."/>
            <person name="Vinson J."/>
            <person name="Vo A."/>
            <person name="Wade C."/>
            <person name="Wang S."/>
            <person name="Wangchuk T."/>
            <person name="Wangdi T."/>
            <person name="Whittaker C."/>
            <person name="Wilkinson J."/>
            <person name="Wu Y."/>
            <person name="Wyman D."/>
            <person name="Yadav S."/>
            <person name="Yang S."/>
            <person name="Yang X."/>
            <person name="Yeager S."/>
            <person name="Yee E."/>
            <person name="Young G."/>
            <person name="Zainoun J."/>
            <person name="Zembeck L."/>
            <person name="Zimmer A."/>
            <person name="Zody M."/>
            <person name="Lander E."/>
        </authorList>
    </citation>
    <scope>NUCLEOTIDE SEQUENCE [LARGE SCALE GENOMIC DNA]</scope>
</reference>
<reference evidence="1" key="3">
    <citation type="submission" date="2025-09" db="UniProtKB">
        <authorList>
            <consortium name="Ensembl"/>
        </authorList>
    </citation>
    <scope>IDENTIFICATION</scope>
</reference>
<dbReference type="Ensembl" id="ENSCSAVT00000001730.1">
    <property type="protein sequence ID" value="ENSCSAVP00000001702.1"/>
    <property type="gene ID" value="ENSCSAVG00000000983.1"/>
</dbReference>
<dbReference type="AlphaFoldDB" id="H2Y8Q4"/>
<protein>
    <submittedName>
        <fullName evidence="1">Uncharacterized protein</fullName>
    </submittedName>
</protein>
<dbReference type="HOGENOM" id="CLU_2728717_0_0_1"/>
<evidence type="ECO:0000313" key="1">
    <source>
        <dbReference type="Ensembl" id="ENSCSAVP00000001702.1"/>
    </source>
</evidence>
<sequence length="72" mass="7871">FIPVAIWSSIATSVDKLLSVVHFSVKVIPCLGCLYFISRVPLRFPLSLHDEPFVVNSCSACLGFQINFGGTI</sequence>